<dbReference type="InterPro" id="IPR027417">
    <property type="entry name" value="P-loop_NTPase"/>
</dbReference>
<protein>
    <submittedName>
        <fullName evidence="1">Chloramphenicol phosphotransferase</fullName>
    </submittedName>
</protein>
<dbReference type="EMBL" id="JAMYQB010000003">
    <property type="protein sequence ID" value="MER9403473.1"/>
    <property type="molecule type" value="Genomic_DNA"/>
</dbReference>
<evidence type="ECO:0000313" key="2">
    <source>
        <dbReference type="Proteomes" id="UP001433071"/>
    </source>
</evidence>
<keyword evidence="2" id="KW-1185">Reference proteome</keyword>
<dbReference type="RefSeq" id="WP_352556617.1">
    <property type="nucleotide sequence ID" value="NZ_JAMYQB010000003.1"/>
</dbReference>
<sequence length="183" mass="20045">MTAKIVVLNGVGSAGKSSIARALQTITATPFLHVQMDAFIDMLPEALQDHADGFSFETVLEDGKPSVVIRSGPVGARAMRGMRHAIAAMAGQGNNLIVDDVIFNDEIAEYRGLLSAFDLHVVGVMAPLEVLEAREAARGDRMPGLARWQYHRVHKGMDYDLEVDTSQLTPLECARRIQQEFQL</sequence>
<dbReference type="PIRSF" id="PIRSF007531">
    <property type="entry name" value="CPT"/>
    <property type="match status" value="1"/>
</dbReference>
<gene>
    <name evidence="1" type="ORF">NKI36_05350</name>
</gene>
<dbReference type="InterPro" id="IPR012853">
    <property type="entry name" value="CPT"/>
</dbReference>
<evidence type="ECO:0000313" key="1">
    <source>
        <dbReference type="EMBL" id="MER9403473.1"/>
    </source>
</evidence>
<reference evidence="1 2" key="1">
    <citation type="journal article" date="2024" name="Proc. Natl. Acad. Sci. U.S.A.">
        <title>The evolutionary genomics of adaptation to stress in wild rhizobium bacteria.</title>
        <authorList>
            <person name="Kehlet-Delgado H."/>
            <person name="Montoya A.P."/>
            <person name="Jensen K.T."/>
            <person name="Wendlandt C.E."/>
            <person name="Dexheimer C."/>
            <person name="Roberts M."/>
            <person name="Torres Martinez L."/>
            <person name="Friesen M.L."/>
            <person name="Griffitts J.S."/>
            <person name="Porter S.S."/>
        </authorList>
    </citation>
    <scope>NUCLEOTIDE SEQUENCE [LARGE SCALE GENOMIC DNA]</scope>
    <source>
        <strain evidence="1 2">M0641</strain>
    </source>
</reference>
<dbReference type="Pfam" id="PF07931">
    <property type="entry name" value="CPT"/>
    <property type="match status" value="1"/>
</dbReference>
<accession>A0ABV1YUS8</accession>
<proteinExistence type="predicted"/>
<comment type="caution">
    <text evidence="1">The sequence shown here is derived from an EMBL/GenBank/DDBJ whole genome shotgun (WGS) entry which is preliminary data.</text>
</comment>
<name>A0ABV1YUS8_9HYPH</name>
<dbReference type="Gene3D" id="3.40.50.300">
    <property type="entry name" value="P-loop containing nucleotide triphosphate hydrolases"/>
    <property type="match status" value="1"/>
</dbReference>
<dbReference type="SUPFAM" id="SSF52540">
    <property type="entry name" value="P-loop containing nucleoside triphosphate hydrolases"/>
    <property type="match status" value="1"/>
</dbReference>
<dbReference type="Proteomes" id="UP001433071">
    <property type="component" value="Unassembled WGS sequence"/>
</dbReference>
<organism evidence="1 2">
    <name type="scientific">Mesorhizobium caraganae</name>
    <dbReference type="NCBI Taxonomy" id="483206"/>
    <lineage>
        <taxon>Bacteria</taxon>
        <taxon>Pseudomonadati</taxon>
        <taxon>Pseudomonadota</taxon>
        <taxon>Alphaproteobacteria</taxon>
        <taxon>Hyphomicrobiales</taxon>
        <taxon>Phyllobacteriaceae</taxon>
        <taxon>Mesorhizobium</taxon>
    </lineage>
</organism>